<dbReference type="EMBL" id="CP130613">
    <property type="protein sequence ID" value="WKW14439.1"/>
    <property type="molecule type" value="Genomic_DNA"/>
</dbReference>
<evidence type="ECO:0000256" key="6">
    <source>
        <dbReference type="ARBA" id="ARBA00022840"/>
    </source>
</evidence>
<dbReference type="FunFam" id="3.30.200.20:FF:000035">
    <property type="entry name" value="Serine/threonine protein kinase Stk1"/>
    <property type="match status" value="1"/>
</dbReference>
<feature type="binding site" evidence="9">
    <location>
        <position position="75"/>
    </location>
    <ligand>
        <name>ATP</name>
        <dbReference type="ChEBI" id="CHEBI:30616"/>
    </ligand>
</feature>
<sequence length="609" mass="63172">MSEQKVCPTCGTEYPLSERFCPRDGTALRSSNTGGDLLGSVVADRYHVIKKLGEGGMGAVYLAEHVKMGRKSALKVMHPGMNSDPDAIARFNREASNASRLSHPNICGIYDFGETPDGLIYLAMEFIEGKALTDLIEAGGSLQPARAASIVHQVADALQVAHDAGIVHRDLKPDNIMVAKNRDGSDLVKVVDFGIAKASSSDAQKVTKTGLVVGTPEYMSPEQLAGDKLDGRSDIYSLGLVAFNCLTGKLPFPSESAQEAMIMRLTDRPRTLAEIRPDVSWPEELQAVLDHALARDAAERYQSAAQFGREFAEVVAALPATQAAEGATMVIGAATAAAKTPAARTAATAPPPTRVAGKGAAAPAKAAPVAVEKKSPIVPIVGGVAAVAVIGFFAVKQFTGSPAGEITGDTAGVTQLAGATGADTGGTTNMSNQLPDNAPTPNPTGTNAPTNTGTNTRPPANTNRPGPSTNTQTPPQNTGTQTPPQNTGTQTPPSGGGTTGGATQPNPAPTTPPAPAGPPVRDRLIAWQRTLLNAEVTEADGMRIARESAPLRANLTGVDLGQWYVVQMLAYGLYDLDRGCAYADSVIRAFPPNDGTAKAAAEIKSTNCQ</sequence>
<evidence type="ECO:0000256" key="3">
    <source>
        <dbReference type="ARBA" id="ARBA00022679"/>
    </source>
</evidence>
<accession>A0AA49JYL0</accession>
<evidence type="ECO:0000256" key="10">
    <source>
        <dbReference type="SAM" id="MobiDB-lite"/>
    </source>
</evidence>
<evidence type="ECO:0000313" key="14">
    <source>
        <dbReference type="Proteomes" id="UP001229955"/>
    </source>
</evidence>
<dbReference type="GO" id="GO:0005524">
    <property type="term" value="F:ATP binding"/>
    <property type="evidence" value="ECO:0007669"/>
    <property type="project" value="UniProtKB-UniRule"/>
</dbReference>
<evidence type="ECO:0000259" key="11">
    <source>
        <dbReference type="PROSITE" id="PS50011"/>
    </source>
</evidence>
<dbReference type="SUPFAM" id="SSF56112">
    <property type="entry name" value="Protein kinase-like (PK-like)"/>
    <property type="match status" value="1"/>
</dbReference>
<dbReference type="EMBL" id="CP130612">
    <property type="protein sequence ID" value="WKW11529.1"/>
    <property type="molecule type" value="Genomic_DNA"/>
</dbReference>
<dbReference type="GO" id="GO:0004674">
    <property type="term" value="F:protein serine/threonine kinase activity"/>
    <property type="evidence" value="ECO:0007669"/>
    <property type="project" value="UniProtKB-KW"/>
</dbReference>
<protein>
    <recommendedName>
        <fullName evidence="1">non-specific serine/threonine protein kinase</fullName>
        <ecNumber evidence="1">2.7.11.1</ecNumber>
    </recommendedName>
</protein>
<keyword evidence="14" id="KW-1185">Reference proteome</keyword>
<dbReference type="InterPro" id="IPR017441">
    <property type="entry name" value="Protein_kinase_ATP_BS"/>
</dbReference>
<dbReference type="PROSITE" id="PS00107">
    <property type="entry name" value="PROTEIN_KINASE_ATP"/>
    <property type="match status" value="1"/>
</dbReference>
<dbReference type="EC" id="2.7.11.1" evidence="1"/>
<reference evidence="12" key="1">
    <citation type="submission" date="2023-07" db="EMBL/GenBank/DDBJ databases">
        <authorList>
            <person name="Haufschild T."/>
            <person name="Kallscheuer N."/>
            <person name="Hammer J."/>
            <person name="Kohn T."/>
            <person name="Kabuu M."/>
            <person name="Jogler M."/>
            <person name="Wohfarth N."/>
            <person name="Heuer A."/>
            <person name="Rohde M."/>
            <person name="van Teeseling M.C.F."/>
            <person name="Jogler C."/>
        </authorList>
    </citation>
    <scope>NUCLEOTIDE SEQUENCE</scope>
    <source>
        <strain evidence="12">Strain 138</strain>
        <strain evidence="13">Strain 318</strain>
    </source>
</reference>
<feature type="compositionally biased region" description="Pro residues" evidence="10">
    <location>
        <begin position="506"/>
        <end position="518"/>
    </location>
</feature>
<dbReference type="AlphaFoldDB" id="A0AA49JT52"/>
<evidence type="ECO:0000256" key="5">
    <source>
        <dbReference type="ARBA" id="ARBA00022777"/>
    </source>
</evidence>
<dbReference type="PROSITE" id="PS00108">
    <property type="entry name" value="PROTEIN_KINASE_ST"/>
    <property type="match status" value="1"/>
</dbReference>
<name>A0AA49JT52_9BACT</name>
<proteinExistence type="predicted"/>
<dbReference type="RefSeq" id="WP_367887227.1">
    <property type="nucleotide sequence ID" value="NZ_CP130612.1"/>
</dbReference>
<dbReference type="KEGG" id="pspc:Strain318_000784"/>
<comment type="catalytic activity">
    <reaction evidence="7">
        <text>L-threonyl-[protein] + ATP = O-phospho-L-threonyl-[protein] + ADP + H(+)</text>
        <dbReference type="Rhea" id="RHEA:46608"/>
        <dbReference type="Rhea" id="RHEA-COMP:11060"/>
        <dbReference type="Rhea" id="RHEA-COMP:11605"/>
        <dbReference type="ChEBI" id="CHEBI:15378"/>
        <dbReference type="ChEBI" id="CHEBI:30013"/>
        <dbReference type="ChEBI" id="CHEBI:30616"/>
        <dbReference type="ChEBI" id="CHEBI:61977"/>
        <dbReference type="ChEBI" id="CHEBI:456216"/>
        <dbReference type="EC" id="2.7.11.1"/>
    </reaction>
</comment>
<accession>A0AA49JT52</accession>
<dbReference type="FunFam" id="1.10.510.10:FF:000021">
    <property type="entry name" value="Serine/threonine protein kinase"/>
    <property type="match status" value="1"/>
</dbReference>
<dbReference type="PANTHER" id="PTHR43289:SF6">
    <property type="entry name" value="SERINE_THREONINE-PROTEIN KINASE NEKL-3"/>
    <property type="match status" value="1"/>
</dbReference>
<dbReference type="PROSITE" id="PS50011">
    <property type="entry name" value="PROTEIN_KINASE_DOM"/>
    <property type="match status" value="1"/>
</dbReference>
<feature type="region of interest" description="Disordered" evidence="10">
    <location>
        <begin position="417"/>
        <end position="520"/>
    </location>
</feature>
<keyword evidence="3" id="KW-0808">Transferase</keyword>
<organism evidence="12">
    <name type="scientific">Pseudogemmatithrix spongiicola</name>
    <dbReference type="NCBI Taxonomy" id="3062599"/>
    <lineage>
        <taxon>Bacteria</taxon>
        <taxon>Pseudomonadati</taxon>
        <taxon>Gemmatimonadota</taxon>
        <taxon>Gemmatimonadia</taxon>
        <taxon>Gemmatimonadales</taxon>
        <taxon>Gemmatimonadaceae</taxon>
        <taxon>Pseudogemmatithrix</taxon>
    </lineage>
</organism>
<dbReference type="Pfam" id="PF00069">
    <property type="entry name" value="Pkinase"/>
    <property type="match status" value="1"/>
</dbReference>
<feature type="domain" description="Protein kinase" evidence="11">
    <location>
        <begin position="46"/>
        <end position="312"/>
    </location>
</feature>
<dbReference type="CDD" id="cd14014">
    <property type="entry name" value="STKc_PknB_like"/>
    <property type="match status" value="1"/>
</dbReference>
<dbReference type="Proteomes" id="UP001229955">
    <property type="component" value="Chromosome"/>
</dbReference>
<evidence type="ECO:0000256" key="9">
    <source>
        <dbReference type="PROSITE-ProRule" id="PRU10141"/>
    </source>
</evidence>
<evidence type="ECO:0000256" key="4">
    <source>
        <dbReference type="ARBA" id="ARBA00022741"/>
    </source>
</evidence>
<evidence type="ECO:0000256" key="8">
    <source>
        <dbReference type="ARBA" id="ARBA00048679"/>
    </source>
</evidence>
<keyword evidence="2" id="KW-0723">Serine/threonine-protein kinase</keyword>
<dbReference type="Gene3D" id="1.10.510.10">
    <property type="entry name" value="Transferase(Phosphotransferase) domain 1"/>
    <property type="match status" value="1"/>
</dbReference>
<dbReference type="Gene3D" id="3.30.200.20">
    <property type="entry name" value="Phosphorylase Kinase, domain 1"/>
    <property type="match status" value="1"/>
</dbReference>
<dbReference type="SMART" id="SM00220">
    <property type="entry name" value="S_TKc"/>
    <property type="match status" value="1"/>
</dbReference>
<keyword evidence="4 9" id="KW-0547">Nucleotide-binding</keyword>
<gene>
    <name evidence="12" type="ORF">Strain138_000784</name>
    <name evidence="13" type="ORF">Strain318_000784</name>
</gene>
<feature type="compositionally biased region" description="Low complexity" evidence="10">
    <location>
        <begin position="417"/>
        <end position="428"/>
    </location>
</feature>
<keyword evidence="6 9" id="KW-0067">ATP-binding</keyword>
<dbReference type="PANTHER" id="PTHR43289">
    <property type="entry name" value="MITOGEN-ACTIVATED PROTEIN KINASE KINASE KINASE 20-RELATED"/>
    <property type="match status" value="1"/>
</dbReference>
<evidence type="ECO:0000256" key="7">
    <source>
        <dbReference type="ARBA" id="ARBA00047899"/>
    </source>
</evidence>
<comment type="catalytic activity">
    <reaction evidence="8">
        <text>L-seryl-[protein] + ATP = O-phospho-L-seryl-[protein] + ADP + H(+)</text>
        <dbReference type="Rhea" id="RHEA:17989"/>
        <dbReference type="Rhea" id="RHEA-COMP:9863"/>
        <dbReference type="Rhea" id="RHEA-COMP:11604"/>
        <dbReference type="ChEBI" id="CHEBI:15378"/>
        <dbReference type="ChEBI" id="CHEBI:29999"/>
        <dbReference type="ChEBI" id="CHEBI:30616"/>
        <dbReference type="ChEBI" id="CHEBI:83421"/>
        <dbReference type="ChEBI" id="CHEBI:456216"/>
        <dbReference type="EC" id="2.7.11.1"/>
    </reaction>
</comment>
<dbReference type="InterPro" id="IPR008271">
    <property type="entry name" value="Ser/Thr_kinase_AS"/>
</dbReference>
<evidence type="ECO:0000313" key="12">
    <source>
        <dbReference type="EMBL" id="WKW11529.1"/>
    </source>
</evidence>
<dbReference type="InterPro" id="IPR000719">
    <property type="entry name" value="Prot_kinase_dom"/>
</dbReference>
<keyword evidence="5 12" id="KW-0418">Kinase</keyword>
<evidence type="ECO:0000313" key="13">
    <source>
        <dbReference type="EMBL" id="WKW14439.1"/>
    </source>
</evidence>
<evidence type="ECO:0000256" key="1">
    <source>
        <dbReference type="ARBA" id="ARBA00012513"/>
    </source>
</evidence>
<feature type="compositionally biased region" description="Low complexity" evidence="10">
    <location>
        <begin position="437"/>
        <end position="493"/>
    </location>
</feature>
<dbReference type="InterPro" id="IPR011009">
    <property type="entry name" value="Kinase-like_dom_sf"/>
</dbReference>
<evidence type="ECO:0000256" key="2">
    <source>
        <dbReference type="ARBA" id="ARBA00022527"/>
    </source>
</evidence>